<dbReference type="InterPro" id="IPR037066">
    <property type="entry name" value="Plug_dom_sf"/>
</dbReference>
<evidence type="ECO:0000256" key="1">
    <source>
        <dbReference type="ARBA" id="ARBA00004571"/>
    </source>
</evidence>
<dbReference type="EMBL" id="CYSC01000041">
    <property type="protein sequence ID" value="CUH73758.1"/>
    <property type="molecule type" value="Genomic_DNA"/>
</dbReference>
<dbReference type="PANTHER" id="PTHR30069:SF41">
    <property type="entry name" value="HEME_HEMOPEXIN UTILIZATION PROTEIN C"/>
    <property type="match status" value="1"/>
</dbReference>
<evidence type="ECO:0000256" key="9">
    <source>
        <dbReference type="PROSITE-ProRule" id="PRU01360"/>
    </source>
</evidence>
<keyword evidence="16" id="KW-1185">Reference proteome</keyword>
<keyword evidence="8 9" id="KW-0998">Cell outer membrane</keyword>
<feature type="signal peptide" evidence="11">
    <location>
        <begin position="1"/>
        <end position="26"/>
    </location>
</feature>
<dbReference type="InterPro" id="IPR012910">
    <property type="entry name" value="Plug_dom"/>
</dbReference>
<dbReference type="SUPFAM" id="SSF56935">
    <property type="entry name" value="Porins"/>
    <property type="match status" value="1"/>
</dbReference>
<reference evidence="14 16" key="2">
    <citation type="submission" date="2015-09" db="EMBL/GenBank/DDBJ databases">
        <authorList>
            <person name="Rodrigo-Torres L."/>
            <person name="Arahal D.R."/>
        </authorList>
    </citation>
    <scope>NUCLEOTIDE SEQUENCE [LARGE SCALE GENOMIC DNA]</scope>
    <source>
        <strain evidence="14 16">CECT 5118</strain>
    </source>
</reference>
<dbReference type="Gene3D" id="2.170.130.10">
    <property type="entry name" value="TonB-dependent receptor, plug domain"/>
    <property type="match status" value="1"/>
</dbReference>
<dbReference type="EMBL" id="CYSB01000038">
    <property type="protein sequence ID" value="CUH69039.1"/>
    <property type="molecule type" value="Genomic_DNA"/>
</dbReference>
<evidence type="ECO:0000256" key="5">
    <source>
        <dbReference type="ARBA" id="ARBA00022692"/>
    </source>
</evidence>
<dbReference type="Proteomes" id="UP000051887">
    <property type="component" value="Unassembled WGS sequence"/>
</dbReference>
<gene>
    <name evidence="15" type="primary">tdhA</name>
    <name evidence="14" type="ORF">TL5118_02998</name>
    <name evidence="15" type="ORF">TL5120_03570</name>
</gene>
<keyword evidence="4 9" id="KW-1134">Transmembrane beta strand</keyword>
<accession>A0A0P1FLA0</accession>
<evidence type="ECO:0000256" key="4">
    <source>
        <dbReference type="ARBA" id="ARBA00022452"/>
    </source>
</evidence>
<dbReference type="InterPro" id="IPR000531">
    <property type="entry name" value="Beta-barrel_TonB"/>
</dbReference>
<dbReference type="Pfam" id="PF07715">
    <property type="entry name" value="Plug"/>
    <property type="match status" value="1"/>
</dbReference>
<comment type="subcellular location">
    <subcellularLocation>
        <location evidence="1 9">Cell outer membrane</location>
        <topology evidence="1 9">Multi-pass membrane protein</topology>
    </subcellularLocation>
</comment>
<evidence type="ECO:0000313" key="17">
    <source>
        <dbReference type="Proteomes" id="UP000051887"/>
    </source>
</evidence>
<dbReference type="GO" id="GO:0009279">
    <property type="term" value="C:cell outer membrane"/>
    <property type="evidence" value="ECO:0007669"/>
    <property type="project" value="UniProtKB-SubCell"/>
</dbReference>
<evidence type="ECO:0000256" key="6">
    <source>
        <dbReference type="ARBA" id="ARBA00023077"/>
    </source>
</evidence>
<dbReference type="InterPro" id="IPR039426">
    <property type="entry name" value="TonB-dep_rcpt-like"/>
</dbReference>
<reference evidence="15 17" key="1">
    <citation type="submission" date="2015-09" db="EMBL/GenBank/DDBJ databases">
        <authorList>
            <consortium name="Swine Surveillance"/>
        </authorList>
    </citation>
    <scope>NUCLEOTIDE SEQUENCE [LARGE SCALE GENOMIC DNA]</scope>
    <source>
        <strain evidence="15 17">5120</strain>
    </source>
</reference>
<evidence type="ECO:0000256" key="2">
    <source>
        <dbReference type="ARBA" id="ARBA00009810"/>
    </source>
</evidence>
<feature type="domain" description="TonB-dependent receptor plug" evidence="13">
    <location>
        <begin position="49"/>
        <end position="163"/>
    </location>
</feature>
<dbReference type="PROSITE" id="PS52016">
    <property type="entry name" value="TONB_DEPENDENT_REC_3"/>
    <property type="match status" value="1"/>
</dbReference>
<name>A0A0P1FLA0_9RHOB</name>
<dbReference type="InterPro" id="IPR036942">
    <property type="entry name" value="Beta-barrel_TonB_sf"/>
</dbReference>
<dbReference type="Pfam" id="PF00593">
    <property type="entry name" value="TonB_dep_Rec_b-barrel"/>
    <property type="match status" value="1"/>
</dbReference>
<evidence type="ECO:0000256" key="8">
    <source>
        <dbReference type="ARBA" id="ARBA00023237"/>
    </source>
</evidence>
<dbReference type="GO" id="GO:0015344">
    <property type="term" value="F:siderophore uptake transmembrane transporter activity"/>
    <property type="evidence" value="ECO:0007669"/>
    <property type="project" value="TreeGrafter"/>
</dbReference>
<dbReference type="AlphaFoldDB" id="A0A0P1FLA0"/>
<dbReference type="RefSeq" id="WP_058244879.1">
    <property type="nucleotide sequence ID" value="NZ_CYSB01000038.1"/>
</dbReference>
<evidence type="ECO:0000256" key="7">
    <source>
        <dbReference type="ARBA" id="ARBA00023136"/>
    </source>
</evidence>
<evidence type="ECO:0000256" key="3">
    <source>
        <dbReference type="ARBA" id="ARBA00022448"/>
    </source>
</evidence>
<keyword evidence="3 9" id="KW-0813">Transport</keyword>
<organism evidence="15 17">
    <name type="scientific">Thalassovita autumnalis</name>
    <dbReference type="NCBI Taxonomy" id="2072972"/>
    <lineage>
        <taxon>Bacteria</taxon>
        <taxon>Pseudomonadati</taxon>
        <taxon>Pseudomonadota</taxon>
        <taxon>Alphaproteobacteria</taxon>
        <taxon>Rhodobacterales</taxon>
        <taxon>Roseobacteraceae</taxon>
        <taxon>Thalassovita</taxon>
    </lineage>
</organism>
<evidence type="ECO:0000256" key="10">
    <source>
        <dbReference type="RuleBase" id="RU003357"/>
    </source>
</evidence>
<keyword evidence="15" id="KW-0675">Receptor</keyword>
<keyword evidence="6 10" id="KW-0798">TonB box</keyword>
<dbReference type="CDD" id="cd01347">
    <property type="entry name" value="ligand_gated_channel"/>
    <property type="match status" value="1"/>
</dbReference>
<comment type="similarity">
    <text evidence="2 9 10">Belongs to the TonB-dependent receptor family.</text>
</comment>
<dbReference type="Gene3D" id="2.40.170.20">
    <property type="entry name" value="TonB-dependent receptor, beta-barrel domain"/>
    <property type="match status" value="1"/>
</dbReference>
<feature type="domain" description="TonB-dependent receptor-like beta-barrel" evidence="12">
    <location>
        <begin position="254"/>
        <end position="660"/>
    </location>
</feature>
<evidence type="ECO:0000259" key="12">
    <source>
        <dbReference type="Pfam" id="PF00593"/>
    </source>
</evidence>
<dbReference type="GO" id="GO:0044718">
    <property type="term" value="P:siderophore transmembrane transport"/>
    <property type="evidence" value="ECO:0007669"/>
    <property type="project" value="TreeGrafter"/>
</dbReference>
<evidence type="ECO:0000259" key="13">
    <source>
        <dbReference type="Pfam" id="PF07715"/>
    </source>
</evidence>
<keyword evidence="7 9" id="KW-0472">Membrane</keyword>
<keyword evidence="11" id="KW-0732">Signal</keyword>
<sequence>MKHKTPVAVAVAGLTALPTLSSPALAQDADAIVELDAIVLEESRRGVQTETANSITVVDQAEIEARQASSMGDLLDSIPNVSLINGSTPQGSAVNIRGLGAQAGTYGTDGYVAVVIDGVASGAEEIYRNGSLLSVEPELFREIKVQRGPAESFRYNSGAMGGTVEAETKDASDFLTDGDTFALRQKFGFESNGDGMLSSTILAFAPSERFDVLAFYGHRKIEDGVDGSGTTRDATGFEAPSALLKMNFDLSDDSTLTFAHSYTESPETDVPYDAFDPLWSGDLVDRYMKDTTTYLAYKFAPVDSDLVNFEARLFKKREEMQITSSTVGASLTNTDHTTETVGLRLENVARFDTGAIGHELTTGLEIKERSRSAILLEGADAGENDGTAPGGTDESISLYLADEITLSDAFTLTPQLRFEKQKLTSINNQDTSVCFGPTFCIPYPAIPDGTSYTTQSWTGALAGRYAFNNGFAVFGTAAYNENLPILDDLRSSTNREKTEKGTTFEVGVSFDGYDVLTGDDRLQAKLTAFKTHIWDGTAYSGIDQTDLKGVELELNYASPLFYADFAAAKTRGTINGTSDYFNYTPADTVQLTLGKRFMGDQLDIAVEAKHAFAHNRTSNSGTTGATAASDAWTTYALSVGYTPDSGVLEGTEMRLSVENLFDTTYRPYLTNPNRNAKGRNIKFSLAKTF</sequence>
<keyword evidence="5 9" id="KW-0812">Transmembrane</keyword>
<evidence type="ECO:0000313" key="16">
    <source>
        <dbReference type="Proteomes" id="UP000051086"/>
    </source>
</evidence>
<dbReference type="PANTHER" id="PTHR30069">
    <property type="entry name" value="TONB-DEPENDENT OUTER MEMBRANE RECEPTOR"/>
    <property type="match status" value="1"/>
</dbReference>
<evidence type="ECO:0000313" key="14">
    <source>
        <dbReference type="EMBL" id="CUH69039.1"/>
    </source>
</evidence>
<feature type="chain" id="PRO_5009792429" evidence="11">
    <location>
        <begin position="27"/>
        <end position="689"/>
    </location>
</feature>
<evidence type="ECO:0000256" key="11">
    <source>
        <dbReference type="SAM" id="SignalP"/>
    </source>
</evidence>
<dbReference type="Proteomes" id="UP000051086">
    <property type="component" value="Unassembled WGS sequence"/>
</dbReference>
<proteinExistence type="inferred from homology"/>
<evidence type="ECO:0000313" key="15">
    <source>
        <dbReference type="EMBL" id="CUH73758.1"/>
    </source>
</evidence>
<dbReference type="OrthoDB" id="9796221at2"/>
<protein>
    <submittedName>
        <fullName evidence="15">TonB-dependent heme receptor A</fullName>
    </submittedName>
</protein>